<evidence type="ECO:0000313" key="4">
    <source>
        <dbReference type="Proteomes" id="UP000436088"/>
    </source>
</evidence>
<accession>A0A6A3BQ91</accession>
<dbReference type="GO" id="GO:0003924">
    <property type="term" value="F:GTPase activity"/>
    <property type="evidence" value="ECO:0007669"/>
    <property type="project" value="InterPro"/>
</dbReference>
<dbReference type="FunFam" id="3.40.50.300:FF:001447">
    <property type="entry name" value="Ras-related protein Rab-1B"/>
    <property type="match status" value="1"/>
</dbReference>
<dbReference type="InterPro" id="IPR001806">
    <property type="entry name" value="Small_GTPase"/>
</dbReference>
<name>A0A6A3BQ91_HIBSY</name>
<dbReference type="PROSITE" id="PS51421">
    <property type="entry name" value="RAS"/>
    <property type="match status" value="2"/>
</dbReference>
<evidence type="ECO:0000256" key="1">
    <source>
        <dbReference type="ARBA" id="ARBA00006270"/>
    </source>
</evidence>
<evidence type="ECO:0000313" key="3">
    <source>
        <dbReference type="EMBL" id="KAE8719150.1"/>
    </source>
</evidence>
<keyword evidence="4" id="KW-1185">Reference proteome</keyword>
<dbReference type="SMART" id="SM00173">
    <property type="entry name" value="RAS"/>
    <property type="match status" value="2"/>
</dbReference>
<dbReference type="PROSITE" id="PS51419">
    <property type="entry name" value="RAB"/>
    <property type="match status" value="2"/>
</dbReference>
<dbReference type="EMBL" id="VEPZ02000792">
    <property type="protein sequence ID" value="KAE8719150.1"/>
    <property type="molecule type" value="Genomic_DNA"/>
</dbReference>
<evidence type="ECO:0000256" key="2">
    <source>
        <dbReference type="SAM" id="SignalP"/>
    </source>
</evidence>
<dbReference type="SMART" id="SM00174">
    <property type="entry name" value="RHO"/>
    <property type="match status" value="1"/>
</dbReference>
<keyword evidence="2" id="KW-0732">Signal</keyword>
<dbReference type="PANTHER" id="PTHR47979">
    <property type="entry name" value="DRAB11-RELATED"/>
    <property type="match status" value="1"/>
</dbReference>
<reference evidence="3" key="1">
    <citation type="submission" date="2019-09" db="EMBL/GenBank/DDBJ databases">
        <title>Draft genome information of white flower Hibiscus syriacus.</title>
        <authorList>
            <person name="Kim Y.-M."/>
        </authorList>
    </citation>
    <scope>NUCLEOTIDE SEQUENCE [LARGE SCALE GENOMIC DNA]</scope>
    <source>
        <strain evidence="3">YM2019G1</strain>
    </source>
</reference>
<gene>
    <name evidence="3" type="ORF">F3Y22_tig00109972pilonHSYRG00141</name>
</gene>
<organism evidence="3 4">
    <name type="scientific">Hibiscus syriacus</name>
    <name type="common">Rose of Sharon</name>
    <dbReference type="NCBI Taxonomy" id="106335"/>
    <lineage>
        <taxon>Eukaryota</taxon>
        <taxon>Viridiplantae</taxon>
        <taxon>Streptophyta</taxon>
        <taxon>Embryophyta</taxon>
        <taxon>Tracheophyta</taxon>
        <taxon>Spermatophyta</taxon>
        <taxon>Magnoliopsida</taxon>
        <taxon>eudicotyledons</taxon>
        <taxon>Gunneridae</taxon>
        <taxon>Pentapetalae</taxon>
        <taxon>rosids</taxon>
        <taxon>malvids</taxon>
        <taxon>Malvales</taxon>
        <taxon>Malvaceae</taxon>
        <taxon>Malvoideae</taxon>
        <taxon>Hibiscus</taxon>
    </lineage>
</organism>
<sequence length="549" mass="62683">MVLTLLFIRCVEFVLLLLRCRRLSFPAPLKMEGRRRTVTKPVHAHLAIDGTFLTHSRDMGGHEEEGEGEEYLFKIVLIGDSVVGKSNLLSCFARNEFDNNSKATIRVEFRAVTPAYYRDVVGALIVYDISRRSNFDRIKRWLDELTTHCDTTVTRILVGNKCDLENIREVSVEEGKSLDEEEGLFFMETSALESTNVQTSFEIVIQEIYTNVSRKALNSDAYKDKLFANRVKLKDGVNPSKEVKKNIREEEARGMLRVTALHIACLFSQHGINRQMVLTLLLIRYIEFVVLLLRCRRLPFPAPFKMEGRRCTETKLVYAHLAIDDTFLTHSRDMGGHEKEGGVEEYLFKILLIGDSVVGKSNLLSHFARNEFDNNSKATIGVEKLKHRSGTLLVKKGSELRSSFDSIKRWLDELTTHCDTTVTRMLVGNKCDLENIREVSMEEGKSLAEEEGLFFIETSALESTNVQTAFEIVIREIYTNVSRKALNSDAYKGKLSANRVKLKDGVNPSKKVFFWSEEHKRRRSRGNVESYCTAYVCNSPRRASMHAHP</sequence>
<dbReference type="Pfam" id="PF00071">
    <property type="entry name" value="Ras"/>
    <property type="match status" value="3"/>
</dbReference>
<feature type="chain" id="PRO_5025539893" evidence="2">
    <location>
        <begin position="27"/>
        <end position="549"/>
    </location>
</feature>
<comment type="caution">
    <text evidence="3">The sequence shown here is derived from an EMBL/GenBank/DDBJ whole genome shotgun (WGS) entry which is preliminary data.</text>
</comment>
<dbReference type="Gene3D" id="3.40.50.300">
    <property type="entry name" value="P-loop containing nucleotide triphosphate hydrolases"/>
    <property type="match status" value="3"/>
</dbReference>
<dbReference type="SMART" id="SM00175">
    <property type="entry name" value="RAB"/>
    <property type="match status" value="2"/>
</dbReference>
<proteinExistence type="inferred from homology"/>
<dbReference type="InterPro" id="IPR005225">
    <property type="entry name" value="Small_GTP-bd"/>
</dbReference>
<dbReference type="InterPro" id="IPR050209">
    <property type="entry name" value="Rab_GTPases_membrane_traffic"/>
</dbReference>
<dbReference type="InterPro" id="IPR027417">
    <property type="entry name" value="P-loop_NTPase"/>
</dbReference>
<dbReference type="NCBIfam" id="TIGR00231">
    <property type="entry name" value="small_GTP"/>
    <property type="match status" value="1"/>
</dbReference>
<dbReference type="PRINTS" id="PR00449">
    <property type="entry name" value="RASTRNSFRMNG"/>
</dbReference>
<dbReference type="GO" id="GO:0005525">
    <property type="term" value="F:GTP binding"/>
    <property type="evidence" value="ECO:0007669"/>
    <property type="project" value="InterPro"/>
</dbReference>
<dbReference type="Proteomes" id="UP000436088">
    <property type="component" value="Unassembled WGS sequence"/>
</dbReference>
<dbReference type="SUPFAM" id="SSF52540">
    <property type="entry name" value="P-loop containing nucleoside triphosphate hydrolases"/>
    <property type="match status" value="2"/>
</dbReference>
<protein>
    <submittedName>
        <fullName evidence="3">Ras-related protein RABA5b</fullName>
    </submittedName>
</protein>
<feature type="signal peptide" evidence="2">
    <location>
        <begin position="1"/>
        <end position="26"/>
    </location>
</feature>
<comment type="similarity">
    <text evidence="1">Belongs to the small GTPase superfamily. Rab family.</text>
</comment>
<dbReference type="AlphaFoldDB" id="A0A6A3BQ91"/>